<accession>F5VVS8</accession>
<evidence type="ECO:0000313" key="2">
    <source>
        <dbReference type="Proteomes" id="UP000003695"/>
    </source>
</evidence>
<dbReference type="eggNOG" id="ENOG502Z93U">
    <property type="taxonomic scope" value="Bacteria"/>
</dbReference>
<dbReference type="Gene3D" id="1.25.10.10">
    <property type="entry name" value="Leucine-rich Repeat Variant"/>
    <property type="match status" value="1"/>
</dbReference>
<dbReference type="AlphaFoldDB" id="F5VVS8"/>
<organism evidence="1 2">
    <name type="scientific">Streptococcus oralis SK255</name>
    <dbReference type="NCBI Taxonomy" id="1005704"/>
    <lineage>
        <taxon>Bacteria</taxon>
        <taxon>Bacillati</taxon>
        <taxon>Bacillota</taxon>
        <taxon>Bacilli</taxon>
        <taxon>Lactobacillales</taxon>
        <taxon>Streptococcaceae</taxon>
        <taxon>Streptococcus</taxon>
    </lineage>
</organism>
<dbReference type="PATRIC" id="fig|1005704.3.peg.1322"/>
<dbReference type="Proteomes" id="UP000003695">
    <property type="component" value="Unassembled WGS sequence"/>
</dbReference>
<dbReference type="SUPFAM" id="SSF48371">
    <property type="entry name" value="ARM repeat"/>
    <property type="match status" value="1"/>
</dbReference>
<evidence type="ECO:0008006" key="3">
    <source>
        <dbReference type="Google" id="ProtNLM"/>
    </source>
</evidence>
<name>F5VVS8_STROR</name>
<protein>
    <recommendedName>
        <fullName evidence="3">HEAT repeat protein</fullName>
    </recommendedName>
</protein>
<dbReference type="InterPro" id="IPR016024">
    <property type="entry name" value="ARM-type_fold"/>
</dbReference>
<dbReference type="EMBL" id="AFNM01000036">
    <property type="protein sequence ID" value="EGL88070.1"/>
    <property type="molecule type" value="Genomic_DNA"/>
</dbReference>
<proteinExistence type="predicted"/>
<gene>
    <name evidence="1" type="ORF">HMPREF9968_0834</name>
</gene>
<evidence type="ECO:0000313" key="1">
    <source>
        <dbReference type="EMBL" id="EGL88070.1"/>
    </source>
</evidence>
<dbReference type="Pfam" id="PF13646">
    <property type="entry name" value="HEAT_2"/>
    <property type="match status" value="1"/>
</dbReference>
<sequence length="263" mass="30255">MSDSRKEGIDKLEKEQFGRKSLTKEALQGTYASLVEEDFPDSKRIHFIADLGRSPEIAFHFELICNDWEEGTDLNFEASFDQHGQEGIDYLLETLNQEEDESQRILIVYFLAKILSKVRHRDFYASSCKQVLPVLISLLPSSEASNRRKLIIALGWIGSISEIEILGQHLLTDQDALCRAWSASSLMQLSFHQVEKEVLMEKTKDLFREAIPEEKDFRACALMIEAAQVLFGKKWIPTSAVEKLEIEKIEKARKSAIRFLKKW</sequence>
<comment type="caution">
    <text evidence="1">The sequence shown here is derived from an EMBL/GenBank/DDBJ whole genome shotgun (WGS) entry which is preliminary data.</text>
</comment>
<dbReference type="InterPro" id="IPR011989">
    <property type="entry name" value="ARM-like"/>
</dbReference>
<reference evidence="1 2" key="1">
    <citation type="submission" date="2011-04" db="EMBL/GenBank/DDBJ databases">
        <authorList>
            <person name="Durkin A.S."/>
            <person name="Radune D."/>
            <person name="Hostetler J."/>
            <person name="Torralba M."/>
            <person name="Gillis M."/>
            <person name="Methe B."/>
            <person name="Sutton G."/>
            <person name="Nelson K.E."/>
        </authorList>
    </citation>
    <scope>NUCLEOTIDE SEQUENCE [LARGE SCALE GENOMIC DNA]</scope>
    <source>
        <strain evidence="1 2">SK255</strain>
    </source>
</reference>